<dbReference type="GO" id="GO:0055085">
    <property type="term" value="P:transmembrane transport"/>
    <property type="evidence" value="ECO:0007669"/>
    <property type="project" value="InterPro"/>
</dbReference>
<dbReference type="Gene3D" id="1.10.287.1260">
    <property type="match status" value="1"/>
</dbReference>
<dbReference type="InterPro" id="IPR006686">
    <property type="entry name" value="MscS_channel_CS"/>
</dbReference>
<dbReference type="SUPFAM" id="SSF82689">
    <property type="entry name" value="Mechanosensitive channel protein MscS (YggB), C-terminal domain"/>
    <property type="match status" value="1"/>
</dbReference>
<keyword evidence="5 6" id="KW-0472">Membrane</keyword>
<name>A0A2H3LCG5_9CHLR</name>
<comment type="subcellular location">
    <subcellularLocation>
        <location evidence="1">Cell membrane</location>
        <topology evidence="1">Multi-pass membrane protein</topology>
    </subcellularLocation>
</comment>
<evidence type="ECO:0000256" key="6">
    <source>
        <dbReference type="SAM" id="Phobius"/>
    </source>
</evidence>
<dbReference type="PANTHER" id="PTHR30566:SF25">
    <property type="entry name" value="INNER MEMBRANE PROTEIN"/>
    <property type="match status" value="1"/>
</dbReference>
<dbReference type="InterPro" id="IPR006685">
    <property type="entry name" value="MscS_channel_2nd"/>
</dbReference>
<dbReference type="OrthoDB" id="9809206at2"/>
<feature type="transmembrane region" description="Helical" evidence="6">
    <location>
        <begin position="47"/>
        <end position="71"/>
    </location>
</feature>
<dbReference type="AlphaFoldDB" id="A0A2H3LCG5"/>
<organism evidence="8 9">
    <name type="scientific">Candidatus Chloroploca asiatica</name>
    <dbReference type="NCBI Taxonomy" id="1506545"/>
    <lineage>
        <taxon>Bacteria</taxon>
        <taxon>Bacillati</taxon>
        <taxon>Chloroflexota</taxon>
        <taxon>Chloroflexia</taxon>
        <taxon>Chloroflexales</taxon>
        <taxon>Chloroflexineae</taxon>
        <taxon>Oscillochloridaceae</taxon>
        <taxon>Candidatus Chloroploca</taxon>
    </lineage>
</organism>
<dbReference type="PANTHER" id="PTHR30566">
    <property type="entry name" value="YNAI-RELATED MECHANOSENSITIVE ION CHANNEL"/>
    <property type="match status" value="1"/>
</dbReference>
<evidence type="ECO:0000256" key="3">
    <source>
        <dbReference type="ARBA" id="ARBA00022692"/>
    </source>
</evidence>
<evidence type="ECO:0000256" key="5">
    <source>
        <dbReference type="ARBA" id="ARBA00023136"/>
    </source>
</evidence>
<gene>
    <name evidence="8" type="ORF">A9Q02_20835</name>
</gene>
<evidence type="ECO:0000256" key="4">
    <source>
        <dbReference type="ARBA" id="ARBA00022989"/>
    </source>
</evidence>
<dbReference type="PROSITE" id="PS01246">
    <property type="entry name" value="UPF0003"/>
    <property type="match status" value="1"/>
</dbReference>
<keyword evidence="4 6" id="KW-1133">Transmembrane helix</keyword>
<reference evidence="8 9" key="1">
    <citation type="submission" date="2016-05" db="EMBL/GenBank/DDBJ databases">
        <authorList>
            <person name="Lavstsen T."/>
            <person name="Jespersen J.S."/>
        </authorList>
    </citation>
    <scope>NUCLEOTIDE SEQUENCE [LARGE SCALE GENOMIC DNA]</scope>
    <source>
        <strain evidence="8 9">B7-9</strain>
    </source>
</reference>
<dbReference type="Gene3D" id="2.30.30.60">
    <property type="match status" value="1"/>
</dbReference>
<evidence type="ECO:0000313" key="9">
    <source>
        <dbReference type="Proteomes" id="UP000220922"/>
    </source>
</evidence>
<feature type="transmembrane region" description="Helical" evidence="6">
    <location>
        <begin position="12"/>
        <end position="35"/>
    </location>
</feature>
<evidence type="ECO:0000256" key="2">
    <source>
        <dbReference type="ARBA" id="ARBA00022475"/>
    </source>
</evidence>
<accession>A0A2H3LCG5</accession>
<dbReference type="Gene3D" id="3.30.70.100">
    <property type="match status" value="1"/>
</dbReference>
<dbReference type="InterPro" id="IPR023408">
    <property type="entry name" value="MscS_beta-dom_sf"/>
</dbReference>
<evidence type="ECO:0000256" key="1">
    <source>
        <dbReference type="ARBA" id="ARBA00004651"/>
    </source>
</evidence>
<proteinExistence type="predicted"/>
<dbReference type="Pfam" id="PF00924">
    <property type="entry name" value="MS_channel_2nd"/>
    <property type="match status" value="1"/>
</dbReference>
<sequence>MVEAYDAANNSAIFQAYTFLLAVIAIGALIEFGIIKLLKRYAIRRKWFFAEVALRALGGQAIFWLSFLGLASTLATVVPDLRIASAVRLLLNLMAVLAVMSFLVRLVTNAVRLYFIRHTMGSISLLNNVLRAFSFIVLGTTAMAYLGVPIGPLLTILAGSSIGLSLALREPLANLFSGIMILATNKIQPGDYVRLSTGQEGFVDDIRWADTYLRELTENLLVVPNSLMTNTILTNFDRPNSEFLIFLPVAVPYDSDLTRVEALLIEEGQGMMHKELGGVPEHTVRARLAAFGELGVQFNVILRTHEFNEQFPLRHEFYQRVFARFASEGLPHPIPIQRIRIEPVGKGTVAELDQSGQSEHISGVKQ</sequence>
<dbReference type="InterPro" id="IPR010920">
    <property type="entry name" value="LSM_dom_sf"/>
</dbReference>
<dbReference type="GO" id="GO:0005886">
    <property type="term" value="C:plasma membrane"/>
    <property type="evidence" value="ECO:0007669"/>
    <property type="project" value="UniProtKB-SubCell"/>
</dbReference>
<evidence type="ECO:0000313" key="8">
    <source>
        <dbReference type="EMBL" id="PDW01428.1"/>
    </source>
</evidence>
<evidence type="ECO:0000259" key="7">
    <source>
        <dbReference type="Pfam" id="PF00924"/>
    </source>
</evidence>
<dbReference type="RefSeq" id="WP_097650298.1">
    <property type="nucleotide sequence ID" value="NZ_LYXE01000002.1"/>
</dbReference>
<comment type="caution">
    <text evidence="8">The sequence shown here is derived from an EMBL/GenBank/DDBJ whole genome shotgun (WGS) entry which is preliminary data.</text>
</comment>
<dbReference type="SUPFAM" id="SSF50182">
    <property type="entry name" value="Sm-like ribonucleoproteins"/>
    <property type="match status" value="1"/>
</dbReference>
<keyword evidence="9" id="KW-1185">Reference proteome</keyword>
<keyword evidence="3 6" id="KW-0812">Transmembrane</keyword>
<keyword evidence="2" id="KW-1003">Cell membrane</keyword>
<dbReference type="EMBL" id="LYXE01000002">
    <property type="protein sequence ID" value="PDW01428.1"/>
    <property type="molecule type" value="Genomic_DNA"/>
</dbReference>
<protein>
    <recommendedName>
        <fullName evidence="7">Mechanosensitive ion channel MscS domain-containing protein</fullName>
    </recommendedName>
</protein>
<feature type="transmembrane region" description="Helical" evidence="6">
    <location>
        <begin position="83"/>
        <end position="104"/>
    </location>
</feature>
<dbReference type="InterPro" id="IPR011066">
    <property type="entry name" value="MscS_channel_C_sf"/>
</dbReference>
<dbReference type="Proteomes" id="UP000220922">
    <property type="component" value="Unassembled WGS sequence"/>
</dbReference>
<feature type="domain" description="Mechanosensitive ion channel MscS" evidence="7">
    <location>
        <begin position="171"/>
        <end position="237"/>
    </location>
</feature>